<gene>
    <name evidence="1" type="ORF">BOLC2T09962H</name>
</gene>
<sequence length="33" mass="3796">MIVFIGHLGRDTFGTQFPTPTTIQHPPPWIPRH</sequence>
<dbReference type="EMBL" id="LR031874">
    <property type="protein sequence ID" value="VDD24162.1"/>
    <property type="molecule type" value="Genomic_DNA"/>
</dbReference>
<name>A0A3P6DU93_BRAOL</name>
<evidence type="ECO:0000313" key="1">
    <source>
        <dbReference type="EMBL" id="VDD24162.1"/>
    </source>
</evidence>
<dbReference type="AlphaFoldDB" id="A0A3P6DU93"/>
<organism evidence="1">
    <name type="scientific">Brassica oleracea</name>
    <name type="common">Wild cabbage</name>
    <dbReference type="NCBI Taxonomy" id="3712"/>
    <lineage>
        <taxon>Eukaryota</taxon>
        <taxon>Viridiplantae</taxon>
        <taxon>Streptophyta</taxon>
        <taxon>Embryophyta</taxon>
        <taxon>Tracheophyta</taxon>
        <taxon>Spermatophyta</taxon>
        <taxon>Magnoliopsida</taxon>
        <taxon>eudicotyledons</taxon>
        <taxon>Gunneridae</taxon>
        <taxon>Pentapetalae</taxon>
        <taxon>rosids</taxon>
        <taxon>malvids</taxon>
        <taxon>Brassicales</taxon>
        <taxon>Brassicaceae</taxon>
        <taxon>Brassiceae</taxon>
        <taxon>Brassica</taxon>
    </lineage>
</organism>
<reference evidence="1" key="1">
    <citation type="submission" date="2018-11" db="EMBL/GenBank/DDBJ databases">
        <authorList>
            <consortium name="Genoscope - CEA"/>
            <person name="William W."/>
        </authorList>
    </citation>
    <scope>NUCLEOTIDE SEQUENCE</scope>
</reference>
<protein>
    <submittedName>
        <fullName evidence="1">Uncharacterized protein</fullName>
    </submittedName>
</protein>
<accession>A0A3P6DU93</accession>
<proteinExistence type="predicted"/>